<dbReference type="SUPFAM" id="SSF48452">
    <property type="entry name" value="TPR-like"/>
    <property type="match status" value="3"/>
</dbReference>
<evidence type="ECO:0000313" key="4">
    <source>
        <dbReference type="EMBL" id="BAU48543.1"/>
    </source>
</evidence>
<evidence type="ECO:0000256" key="1">
    <source>
        <dbReference type="PROSITE-ProRule" id="PRU00339"/>
    </source>
</evidence>
<protein>
    <recommendedName>
        <fullName evidence="6">Tetratricopeptide repeat protein</fullName>
    </recommendedName>
</protein>
<feature type="compositionally biased region" description="Basic and acidic residues" evidence="2">
    <location>
        <begin position="133"/>
        <end position="143"/>
    </location>
</feature>
<dbReference type="InterPro" id="IPR011990">
    <property type="entry name" value="TPR-like_helical_dom_sf"/>
</dbReference>
<feature type="region of interest" description="Disordered" evidence="2">
    <location>
        <begin position="113"/>
        <end position="144"/>
    </location>
</feature>
<accession>A0A1B4V4S5</accession>
<dbReference type="EMBL" id="AP014936">
    <property type="protein sequence ID" value="BAU48543.1"/>
    <property type="molecule type" value="Genomic_DNA"/>
</dbReference>
<name>A0A1B4V4S5_9GAMM</name>
<dbReference type="KEGG" id="sva:SVA_1991"/>
<feature type="repeat" description="TPR" evidence="1">
    <location>
        <begin position="348"/>
        <end position="381"/>
    </location>
</feature>
<dbReference type="AlphaFoldDB" id="A0A1B4V4S5"/>
<dbReference type="Gene3D" id="1.25.40.10">
    <property type="entry name" value="Tetratricopeptide repeat domain"/>
    <property type="match status" value="5"/>
</dbReference>
<keyword evidence="1" id="KW-0802">TPR repeat</keyword>
<gene>
    <name evidence="4" type="ORF">SVA_1991</name>
</gene>
<feature type="repeat" description="TPR" evidence="1">
    <location>
        <begin position="191"/>
        <end position="224"/>
    </location>
</feature>
<dbReference type="PANTHER" id="PTHR12558">
    <property type="entry name" value="CELL DIVISION CYCLE 16,23,27"/>
    <property type="match status" value="1"/>
</dbReference>
<feature type="signal peptide" evidence="3">
    <location>
        <begin position="1"/>
        <end position="22"/>
    </location>
</feature>
<dbReference type="RefSeq" id="WP_096461039.1">
    <property type="nucleotide sequence ID" value="NZ_AP014936.1"/>
</dbReference>
<keyword evidence="5" id="KW-1185">Reference proteome</keyword>
<evidence type="ECO:0000256" key="3">
    <source>
        <dbReference type="SAM" id="SignalP"/>
    </source>
</evidence>
<keyword evidence="3" id="KW-0732">Signal</keyword>
<feature type="chain" id="PRO_5008571189" description="Tetratricopeptide repeat protein" evidence="3">
    <location>
        <begin position="23"/>
        <end position="1045"/>
    </location>
</feature>
<dbReference type="SMART" id="SM00028">
    <property type="entry name" value="TPR"/>
    <property type="match status" value="8"/>
</dbReference>
<proteinExistence type="predicted"/>
<dbReference type="Pfam" id="PF14559">
    <property type="entry name" value="TPR_19"/>
    <property type="match status" value="1"/>
</dbReference>
<sequence length="1045" mass="117300">MGPAPRIAVLALSALAISCASTGDQATLADLKNVTIEIKEERIEGGIEKAIEGYEQFLAATPESPMAPEAIRRLADLKIEKEYGIIGASSERARAERPTGATIDRPAPYEAARRQATAVPAAPARGSRPVAAESERDFEKRATESQAIESVAQTGDAPLPAAADLERAGARDAIALYKQLLAKYPLYDRKDQVLYHMSRAYEELGELDEAMAVMNRLVKEHPRSRYVDEVQFRRGEYFFTRKKILDAEDAYKAIVDIGARSPFYELALYKLGWTFYKQELYEEALDQFVALLDYKIATGYDFEKSHDELEKKRVDDTFRVISLSFSNSGGPTAVTEFFGRTGKRPYEVDIYRNLGEFYLDKRRYNDAAVTYKAFVQRNPLHRMSPHFDMQVIDIYRKGGFPKLVIDSTKDFARTYGLNAPYWKHYDPKAHPEVVGYLKKNLYDLANHYHALYQDKRLDRDKGTNFQEALTWYRESLASFPQDADAPGMNYQLADLLLEHKAFGDAAREYEKTAYDYPGHEKAAAAGYAAVYAHREALKGRAAAGSEIVREEIIRSSLRFADTFPKHEKAAVVLGAAADDLYETKHYERALATAQKLIGRFPDSEQDVRRAAWLVVAHSSLELQRFKDAEDGYLTVLRLTAENDKAREAVIDNLAASIYKQGELASKQEDHKTAAGHFLRIGHIAPTSKIRPAAEYDGATALLHLKTWDRAIEVLQAFRKNYPGHTLQPEVTKKIAFAHKEAGQPALAAAEYERIETETKEEELRRGALSLAAELYEQAGQAGQALRVYRRYVEHFPRPVEMALEMRYKIAGLLKSANDTKGYVAELKQIVDADARAGSARTDRTRYLAAVSALALTEPLYERFTAIKLVKPFEKNLVRKKAAMKEATDAFGKLVDYQAGEVTAAAAYYMAEIYHHFGRALMESERPDNLDALEREQYELALEEQAYPFEEKAIAVHQKNLELLGVGVYNAWIDKSLEKLAKLMPARYAKAEDDLDFVDTMGPYRYEATTAPAAPAPATPAEKLVQAEQTEQASPQPTTPDTVPAP</sequence>
<feature type="region of interest" description="Disordered" evidence="2">
    <location>
        <begin position="1007"/>
        <end position="1045"/>
    </location>
</feature>
<dbReference type="Proteomes" id="UP000218899">
    <property type="component" value="Chromosome"/>
</dbReference>
<feature type="compositionally biased region" description="Low complexity" evidence="2">
    <location>
        <begin position="114"/>
        <end position="125"/>
    </location>
</feature>
<dbReference type="PROSITE" id="PS51257">
    <property type="entry name" value="PROKAR_LIPOPROTEIN"/>
    <property type="match status" value="1"/>
</dbReference>
<dbReference type="InterPro" id="IPR019734">
    <property type="entry name" value="TPR_rpt"/>
</dbReference>
<reference evidence="4 5" key="1">
    <citation type="submission" date="2015-08" db="EMBL/GenBank/DDBJ databases">
        <title>Complete genome sequence of Sulfurifustis variabilis.</title>
        <authorList>
            <person name="Miura A."/>
            <person name="Kojima H."/>
            <person name="Fukui M."/>
        </authorList>
    </citation>
    <scope>NUCLEOTIDE SEQUENCE [LARGE SCALE GENOMIC DNA]</scope>
    <source>
        <strain evidence="5">skN76</strain>
    </source>
</reference>
<feature type="compositionally biased region" description="Polar residues" evidence="2">
    <location>
        <begin position="1026"/>
        <end position="1045"/>
    </location>
</feature>
<dbReference type="Pfam" id="PF13174">
    <property type="entry name" value="TPR_6"/>
    <property type="match status" value="1"/>
</dbReference>
<evidence type="ECO:0008006" key="6">
    <source>
        <dbReference type="Google" id="ProtNLM"/>
    </source>
</evidence>
<dbReference type="PROSITE" id="PS50005">
    <property type="entry name" value="TPR"/>
    <property type="match status" value="2"/>
</dbReference>
<evidence type="ECO:0000256" key="2">
    <source>
        <dbReference type="SAM" id="MobiDB-lite"/>
    </source>
</evidence>
<dbReference type="PANTHER" id="PTHR12558:SF13">
    <property type="entry name" value="CELL DIVISION CYCLE PROTEIN 27 HOMOLOG"/>
    <property type="match status" value="1"/>
</dbReference>
<dbReference type="OrthoDB" id="9806825at2"/>
<evidence type="ECO:0000313" key="5">
    <source>
        <dbReference type="Proteomes" id="UP000218899"/>
    </source>
</evidence>
<organism evidence="4 5">
    <name type="scientific">Sulfurifustis variabilis</name>
    <dbReference type="NCBI Taxonomy" id="1675686"/>
    <lineage>
        <taxon>Bacteria</taxon>
        <taxon>Pseudomonadati</taxon>
        <taxon>Pseudomonadota</taxon>
        <taxon>Gammaproteobacteria</taxon>
        <taxon>Acidiferrobacterales</taxon>
        <taxon>Acidiferrobacteraceae</taxon>
        <taxon>Sulfurifustis</taxon>
    </lineage>
</organism>